<dbReference type="GO" id="GO:0008270">
    <property type="term" value="F:zinc ion binding"/>
    <property type="evidence" value="ECO:0007669"/>
    <property type="project" value="UniProtKB-KW"/>
</dbReference>
<feature type="compositionally biased region" description="Basic and acidic residues" evidence="7">
    <location>
        <begin position="342"/>
        <end position="351"/>
    </location>
</feature>
<dbReference type="AlphaFoldDB" id="A0AAJ8KTU3"/>
<feature type="region of interest" description="Disordered" evidence="7">
    <location>
        <begin position="1"/>
        <end position="238"/>
    </location>
</feature>
<evidence type="ECO:0000256" key="5">
    <source>
        <dbReference type="ARBA" id="ARBA00023242"/>
    </source>
</evidence>
<dbReference type="InterPro" id="IPR011011">
    <property type="entry name" value="Znf_FYVE_PHD"/>
</dbReference>
<dbReference type="PANTHER" id="PTHR46174">
    <property type="entry name" value="CXXC-TYPE ZINC FINGER PROTEIN 1"/>
    <property type="match status" value="1"/>
</dbReference>
<evidence type="ECO:0000256" key="4">
    <source>
        <dbReference type="ARBA" id="ARBA00022833"/>
    </source>
</evidence>
<dbReference type="PROSITE" id="PS01359">
    <property type="entry name" value="ZF_PHD_1"/>
    <property type="match status" value="1"/>
</dbReference>
<feature type="compositionally biased region" description="Polar residues" evidence="7">
    <location>
        <begin position="702"/>
        <end position="715"/>
    </location>
</feature>
<evidence type="ECO:0000256" key="3">
    <source>
        <dbReference type="ARBA" id="ARBA00022771"/>
    </source>
</evidence>
<dbReference type="Pfam" id="PF00628">
    <property type="entry name" value="PHD"/>
    <property type="match status" value="1"/>
</dbReference>
<feature type="compositionally biased region" description="Low complexity" evidence="7">
    <location>
        <begin position="472"/>
        <end position="486"/>
    </location>
</feature>
<evidence type="ECO:0000256" key="7">
    <source>
        <dbReference type="SAM" id="MobiDB-lite"/>
    </source>
</evidence>
<proteinExistence type="predicted"/>
<feature type="region of interest" description="Disordered" evidence="7">
    <location>
        <begin position="697"/>
        <end position="717"/>
    </location>
</feature>
<accession>A0AAJ8KTU3</accession>
<dbReference type="InterPro" id="IPR001965">
    <property type="entry name" value="Znf_PHD"/>
</dbReference>
<evidence type="ECO:0000313" key="9">
    <source>
        <dbReference type="EMBL" id="WWC63452.1"/>
    </source>
</evidence>
<dbReference type="KEGG" id="kdj:28969774"/>
<feature type="region of interest" description="Disordered" evidence="7">
    <location>
        <begin position="752"/>
        <end position="791"/>
    </location>
</feature>
<feature type="compositionally biased region" description="Low complexity" evidence="7">
    <location>
        <begin position="537"/>
        <end position="564"/>
    </location>
</feature>
<dbReference type="GO" id="GO:0048188">
    <property type="term" value="C:Set1C/COMPASS complex"/>
    <property type="evidence" value="ECO:0007669"/>
    <property type="project" value="InterPro"/>
</dbReference>
<dbReference type="RefSeq" id="XP_065825377.1">
    <property type="nucleotide sequence ID" value="XM_065969305.1"/>
</dbReference>
<sequence length="907" mass="97030">MPDSLAVTANEDSGRESSADPLDSIPRPRPQSRSASYIPEVVIPSSRSRSTPKSSNSTSPANIQSRGRGGSGSGSRGRKRGSHSKSQSKSKSRSKSPIKRNPNTVAASTDTDIDLDDMVVEPHDTARGSDQEEEGDGVTVKRRTLDEYEVLGTTTPAWETVVEDTNEVHEEQTEDSVRPGDESEEINATTLDVPGDNETDFSAQAGDQEPADYSQTSQIPTSPIAGNLDVLRPSEGTIEDAVSDTDVTATNFELPQTALTGPIQAATSPDHQAIPMELLAESTEVGSKEPKDLVMADVAEQEDGSENEDRPETDAQAGDPIEAVKEAVKAEGLQGGLGSAEGNREEDDRPTESASSQAALESHAAVATTEGDSAAVTEGQVDVDQQPTFEGETPDQADKMDIDEGITSTTEVAANENDVEQEVVSEGEMELDDLPQDAEGEAGGEEATPDAPASSPTVEETSVPTPAPAPSSPAVSTPASQSSVSKPAKKTKKKADSTSTSTKGKKASTSTSGASGTGKKGTGKGKGQTKVEELKAASKASSSVFSEPSQPTTPTRPTPSYDSPNPSPDKNAVYCVCRKPYNEEDDDVLMVGCESCDNWFHPACVGLTEDMVEALDVYICKSCERSTHQYTIYKQLCKREGCSKSLAGKTSKFCSPSCAFLHSQSLIAAISNKNTLKQLAKTFISFPQPKLGVTIQHHDQANKATGKSESGSTNSDRMKDLENQLRKVDEAMTLVLKRQKILEAAAQRAEGMGPLANLPEEQEEEIEDTRKKGKKKKSNGTTGGSVKDDRPCGWSRELILGDDEVLRHEEEYGHVMAQQAVNGGEDIPMDNGPHVGDACMRGKRRCDRHQGWQKTIGVQLEVELSSLERAQQKLNQYIDGLRQSAEIQSVSDEIRNGFLERKGLLKT</sequence>
<evidence type="ECO:0000259" key="8">
    <source>
        <dbReference type="PROSITE" id="PS50016"/>
    </source>
</evidence>
<feature type="compositionally biased region" description="Basic and acidic residues" evidence="7">
    <location>
        <begin position="120"/>
        <end position="130"/>
    </location>
</feature>
<evidence type="ECO:0000256" key="2">
    <source>
        <dbReference type="ARBA" id="ARBA00022723"/>
    </source>
</evidence>
<keyword evidence="5" id="KW-0539">Nucleus</keyword>
<keyword evidence="3 6" id="KW-0863">Zinc-finger</keyword>
<dbReference type="EMBL" id="CP144536">
    <property type="protein sequence ID" value="WWC63452.1"/>
    <property type="molecule type" value="Genomic_DNA"/>
</dbReference>
<organism evidence="9 10">
    <name type="scientific">Kwoniella dejecticola CBS 10117</name>
    <dbReference type="NCBI Taxonomy" id="1296121"/>
    <lineage>
        <taxon>Eukaryota</taxon>
        <taxon>Fungi</taxon>
        <taxon>Dikarya</taxon>
        <taxon>Basidiomycota</taxon>
        <taxon>Agaricomycotina</taxon>
        <taxon>Tremellomycetes</taxon>
        <taxon>Tremellales</taxon>
        <taxon>Cryptococcaceae</taxon>
        <taxon>Kwoniella</taxon>
    </lineage>
</organism>
<evidence type="ECO:0000313" key="10">
    <source>
        <dbReference type="Proteomes" id="UP000078595"/>
    </source>
</evidence>
<keyword evidence="4" id="KW-0862">Zinc</keyword>
<dbReference type="InterPro" id="IPR019787">
    <property type="entry name" value="Znf_PHD-finger"/>
</dbReference>
<dbReference type="SUPFAM" id="SSF57903">
    <property type="entry name" value="FYVE/PHD zinc finger"/>
    <property type="match status" value="1"/>
</dbReference>
<keyword evidence="2" id="KW-0479">Metal-binding</keyword>
<dbReference type="GeneID" id="28969774"/>
<dbReference type="PROSITE" id="PS50016">
    <property type="entry name" value="ZF_PHD_2"/>
    <property type="match status" value="1"/>
</dbReference>
<dbReference type="GO" id="GO:0045893">
    <property type="term" value="P:positive regulation of DNA-templated transcription"/>
    <property type="evidence" value="ECO:0007669"/>
    <property type="project" value="TreeGrafter"/>
</dbReference>
<feature type="compositionally biased region" description="Gly residues" evidence="7">
    <location>
        <begin position="515"/>
        <end position="526"/>
    </location>
</feature>
<feature type="compositionally biased region" description="Basic and acidic residues" evidence="7">
    <location>
        <begin position="166"/>
        <end position="181"/>
    </location>
</feature>
<feature type="compositionally biased region" description="Low complexity" evidence="7">
    <location>
        <begin position="44"/>
        <end position="60"/>
    </location>
</feature>
<dbReference type="PANTHER" id="PTHR46174:SF1">
    <property type="entry name" value="CXXC-TYPE ZINC FINGER PROTEIN 1"/>
    <property type="match status" value="1"/>
</dbReference>
<evidence type="ECO:0000256" key="6">
    <source>
        <dbReference type="PROSITE-ProRule" id="PRU00146"/>
    </source>
</evidence>
<protein>
    <recommendedName>
        <fullName evidence="8">PHD-type domain-containing protein</fullName>
    </recommendedName>
</protein>
<feature type="compositionally biased region" description="Basic residues" evidence="7">
    <location>
        <begin position="76"/>
        <end position="98"/>
    </location>
</feature>
<evidence type="ECO:0000256" key="1">
    <source>
        <dbReference type="ARBA" id="ARBA00004123"/>
    </source>
</evidence>
<feature type="domain" description="PHD-type" evidence="8">
    <location>
        <begin position="572"/>
        <end position="626"/>
    </location>
</feature>
<dbReference type="Gene3D" id="3.30.40.10">
    <property type="entry name" value="Zinc/RING finger domain, C3HC4 (zinc finger)"/>
    <property type="match status" value="1"/>
</dbReference>
<dbReference type="InterPro" id="IPR037869">
    <property type="entry name" value="Spp1/CFP1"/>
</dbReference>
<comment type="subcellular location">
    <subcellularLocation>
        <location evidence="1">Nucleus</location>
    </subcellularLocation>
</comment>
<reference evidence="9" key="2">
    <citation type="submission" date="2024-02" db="EMBL/GenBank/DDBJ databases">
        <title>Comparative genomics of Cryptococcus and Kwoniella reveals pathogenesis evolution and contrasting modes of karyotype evolution via chromosome fusion or intercentromeric recombination.</title>
        <authorList>
            <person name="Coelho M.A."/>
            <person name="David-Palma M."/>
            <person name="Shea T."/>
            <person name="Bowers K."/>
            <person name="McGinley-Smith S."/>
            <person name="Mohammad A.W."/>
            <person name="Gnirke A."/>
            <person name="Yurkov A.M."/>
            <person name="Nowrousian M."/>
            <person name="Sun S."/>
            <person name="Cuomo C.A."/>
            <person name="Heitman J."/>
        </authorList>
    </citation>
    <scope>NUCLEOTIDE SEQUENCE</scope>
    <source>
        <strain evidence="9">CBS 10117</strain>
    </source>
</reference>
<dbReference type="InterPro" id="IPR013083">
    <property type="entry name" value="Znf_RING/FYVE/PHD"/>
</dbReference>
<feature type="compositionally biased region" description="Polar residues" evidence="7">
    <location>
        <begin position="101"/>
        <end position="110"/>
    </location>
</feature>
<name>A0AAJ8KTU3_9TREE</name>
<gene>
    <name evidence="9" type="ORF">I303_106055</name>
</gene>
<feature type="region of interest" description="Disordered" evidence="7">
    <location>
        <begin position="279"/>
        <end position="567"/>
    </location>
</feature>
<keyword evidence="10" id="KW-1185">Reference proteome</keyword>
<dbReference type="Proteomes" id="UP000078595">
    <property type="component" value="Chromosome 7"/>
</dbReference>
<feature type="compositionally biased region" description="Low complexity" evidence="7">
    <location>
        <begin position="497"/>
        <end position="514"/>
    </location>
</feature>
<reference evidence="9" key="1">
    <citation type="submission" date="2013-07" db="EMBL/GenBank/DDBJ databases">
        <authorList>
            <consortium name="The Broad Institute Genome Sequencing Platform"/>
            <person name="Cuomo C."/>
            <person name="Litvintseva A."/>
            <person name="Chen Y."/>
            <person name="Heitman J."/>
            <person name="Sun S."/>
            <person name="Springer D."/>
            <person name="Dromer F."/>
            <person name="Young S.K."/>
            <person name="Zeng Q."/>
            <person name="Gargeya S."/>
            <person name="Fitzgerald M."/>
            <person name="Abouelleil A."/>
            <person name="Alvarado L."/>
            <person name="Berlin A.M."/>
            <person name="Chapman S.B."/>
            <person name="Dewar J."/>
            <person name="Goldberg J."/>
            <person name="Griggs A."/>
            <person name="Gujja S."/>
            <person name="Hansen M."/>
            <person name="Howarth C."/>
            <person name="Imamovic A."/>
            <person name="Larimer J."/>
            <person name="McCowan C."/>
            <person name="Murphy C."/>
            <person name="Pearson M."/>
            <person name="Priest M."/>
            <person name="Roberts A."/>
            <person name="Saif S."/>
            <person name="Shea T."/>
            <person name="Sykes S."/>
            <person name="Wortman J."/>
            <person name="Nusbaum C."/>
            <person name="Birren B."/>
        </authorList>
    </citation>
    <scope>NUCLEOTIDE SEQUENCE</scope>
    <source>
        <strain evidence="9">CBS 10117</strain>
    </source>
</reference>
<dbReference type="SMART" id="SM00249">
    <property type="entry name" value="PHD"/>
    <property type="match status" value="1"/>
</dbReference>
<feature type="compositionally biased region" description="Acidic residues" evidence="7">
    <location>
        <begin position="417"/>
        <end position="448"/>
    </location>
</feature>
<dbReference type="InterPro" id="IPR019786">
    <property type="entry name" value="Zinc_finger_PHD-type_CS"/>
</dbReference>